<organism evidence="8 9">
    <name type="scientific">Bacillus seohaeanensis</name>
    <dbReference type="NCBI Taxonomy" id="284580"/>
    <lineage>
        <taxon>Bacteria</taxon>
        <taxon>Bacillati</taxon>
        <taxon>Bacillota</taxon>
        <taxon>Bacilli</taxon>
        <taxon>Bacillales</taxon>
        <taxon>Bacillaceae</taxon>
        <taxon>Bacillus</taxon>
    </lineage>
</organism>
<evidence type="ECO:0000313" key="8">
    <source>
        <dbReference type="EMBL" id="MFD2680628.1"/>
    </source>
</evidence>
<dbReference type="InterPro" id="IPR010079">
    <property type="entry name" value="Xanthine_PRibTrfase"/>
</dbReference>
<protein>
    <recommendedName>
        <fullName evidence="5 6">Xanthine phosphoribosyltransferase</fullName>
        <shortName evidence="5">XPRTase</shortName>
        <ecNumber evidence="5 6">2.4.2.22</ecNumber>
    </recommendedName>
</protein>
<feature type="binding site" evidence="5">
    <location>
        <position position="20"/>
    </location>
    <ligand>
        <name>xanthine</name>
        <dbReference type="ChEBI" id="CHEBI:17712"/>
    </ligand>
</feature>
<evidence type="ECO:0000256" key="7">
    <source>
        <dbReference type="SAM" id="Phobius"/>
    </source>
</evidence>
<comment type="pathway">
    <text evidence="5">Purine metabolism; XMP biosynthesis via salvage pathway; XMP from xanthine: step 1/1.</text>
</comment>
<dbReference type="EMBL" id="JBHUMF010000015">
    <property type="protein sequence ID" value="MFD2680628.1"/>
    <property type="molecule type" value="Genomic_DNA"/>
</dbReference>
<evidence type="ECO:0000256" key="1">
    <source>
        <dbReference type="ARBA" id="ARBA00022490"/>
    </source>
</evidence>
<keyword evidence="9" id="KW-1185">Reference proteome</keyword>
<dbReference type="Proteomes" id="UP001597506">
    <property type="component" value="Unassembled WGS sequence"/>
</dbReference>
<keyword evidence="7" id="KW-1133">Transmembrane helix</keyword>
<dbReference type="NCBIfam" id="TIGR01744">
    <property type="entry name" value="XPRTase"/>
    <property type="match status" value="1"/>
</dbReference>
<evidence type="ECO:0000256" key="2">
    <source>
        <dbReference type="ARBA" id="ARBA00022676"/>
    </source>
</evidence>
<evidence type="ECO:0000256" key="3">
    <source>
        <dbReference type="ARBA" id="ARBA00022679"/>
    </source>
</evidence>
<dbReference type="NCBIfam" id="NF006671">
    <property type="entry name" value="PRK09219.1"/>
    <property type="match status" value="1"/>
</dbReference>
<gene>
    <name evidence="5" type="primary">xpt</name>
    <name evidence="8" type="ORF">ACFSUL_07635</name>
</gene>
<keyword evidence="4 5" id="KW-0660">Purine salvage</keyword>
<reference evidence="9" key="1">
    <citation type="journal article" date="2019" name="Int. J. Syst. Evol. Microbiol.">
        <title>The Global Catalogue of Microorganisms (GCM) 10K type strain sequencing project: providing services to taxonomists for standard genome sequencing and annotation.</title>
        <authorList>
            <consortium name="The Broad Institute Genomics Platform"/>
            <consortium name="The Broad Institute Genome Sequencing Center for Infectious Disease"/>
            <person name="Wu L."/>
            <person name="Ma J."/>
        </authorList>
    </citation>
    <scope>NUCLEOTIDE SEQUENCE [LARGE SCALE GENOMIC DNA]</scope>
    <source>
        <strain evidence="9">KCTC 3913</strain>
    </source>
</reference>
<dbReference type="SUPFAM" id="SSF53271">
    <property type="entry name" value="PRTase-like"/>
    <property type="match status" value="1"/>
</dbReference>
<dbReference type="InterPro" id="IPR029057">
    <property type="entry name" value="PRTase-like"/>
</dbReference>
<comment type="function">
    <text evidence="5">Converts the preformed base xanthine, a product of nucleic acid breakdown, to xanthosine 5'-monophosphate (XMP), so it can be reused for RNA or DNA synthesis.</text>
</comment>
<feature type="binding site" evidence="5">
    <location>
        <begin position="128"/>
        <end position="132"/>
    </location>
    <ligand>
        <name>5-phospho-alpha-D-ribose 1-diphosphate</name>
        <dbReference type="ChEBI" id="CHEBI:58017"/>
    </ligand>
</feature>
<dbReference type="Gene3D" id="3.40.50.2020">
    <property type="match status" value="1"/>
</dbReference>
<evidence type="ECO:0000256" key="4">
    <source>
        <dbReference type="ARBA" id="ARBA00022726"/>
    </source>
</evidence>
<accession>A0ABW5RQ17</accession>
<keyword evidence="3 5" id="KW-0808">Transferase</keyword>
<keyword evidence="1 5" id="KW-0963">Cytoplasm</keyword>
<dbReference type="HAMAP" id="MF_01184">
    <property type="entry name" value="XPRTase"/>
    <property type="match status" value="1"/>
</dbReference>
<comment type="catalytic activity">
    <reaction evidence="5">
        <text>XMP + diphosphate = xanthine + 5-phospho-alpha-D-ribose 1-diphosphate</text>
        <dbReference type="Rhea" id="RHEA:10800"/>
        <dbReference type="ChEBI" id="CHEBI:17712"/>
        <dbReference type="ChEBI" id="CHEBI:33019"/>
        <dbReference type="ChEBI" id="CHEBI:57464"/>
        <dbReference type="ChEBI" id="CHEBI:58017"/>
        <dbReference type="EC" id="2.4.2.22"/>
    </reaction>
</comment>
<comment type="subunit">
    <text evidence="5">Homodimer.</text>
</comment>
<dbReference type="GO" id="GO:0000310">
    <property type="term" value="F:xanthine phosphoribosyltransferase activity"/>
    <property type="evidence" value="ECO:0007669"/>
    <property type="project" value="UniProtKB-EC"/>
</dbReference>
<dbReference type="EC" id="2.4.2.22" evidence="5 6"/>
<keyword evidence="2 5" id="KW-0328">Glycosyltransferase</keyword>
<keyword evidence="7" id="KW-0812">Transmembrane</keyword>
<evidence type="ECO:0000256" key="6">
    <source>
        <dbReference type="NCBIfam" id="TIGR01744"/>
    </source>
</evidence>
<name>A0ABW5RQ17_9BACI</name>
<comment type="subcellular location">
    <subcellularLocation>
        <location evidence="5">Cytoplasm</location>
    </subcellularLocation>
</comment>
<dbReference type="PANTHER" id="PTHR43864">
    <property type="entry name" value="HYPOXANTHINE/GUANINE PHOSPHORIBOSYLTRANSFERASE"/>
    <property type="match status" value="1"/>
</dbReference>
<comment type="caution">
    <text evidence="8">The sequence shown here is derived from an EMBL/GenBank/DDBJ whole genome shotgun (WGS) entry which is preliminary data.</text>
</comment>
<sequence length="195" mass="21577">MHSLKTRIQQDGIVLSDEVLKVDSFLNHQVDPELMKEMGEEFCRRFQDKKITKVLTLESSGIAPALFTALNLGVPLIFARKRKSLTLNEDILTAEVYSFTKQETSTISVSKKFLNQDDHVLIIDDFLANGQAGLGLIEVVTKAKASISGIGIVIEKAFQNGGELLRDTGYQVESLARISSLENSTVSFLEEEVTV</sequence>
<evidence type="ECO:0000256" key="5">
    <source>
        <dbReference type="HAMAP-Rule" id="MF_01184"/>
    </source>
</evidence>
<evidence type="ECO:0000313" key="9">
    <source>
        <dbReference type="Proteomes" id="UP001597506"/>
    </source>
</evidence>
<feature type="binding site" evidence="5">
    <location>
        <position position="156"/>
    </location>
    <ligand>
        <name>xanthine</name>
        <dbReference type="ChEBI" id="CHEBI:17712"/>
    </ligand>
</feature>
<proteinExistence type="inferred from homology"/>
<comment type="similarity">
    <text evidence="5">Belongs to the purine/pyrimidine phosphoribosyltransferase family. Xpt subfamily.</text>
</comment>
<keyword evidence="7" id="KW-0472">Membrane</keyword>
<dbReference type="CDD" id="cd06223">
    <property type="entry name" value="PRTases_typeI"/>
    <property type="match status" value="1"/>
</dbReference>
<feature type="transmembrane region" description="Helical" evidence="7">
    <location>
        <begin position="61"/>
        <end position="79"/>
    </location>
</feature>
<dbReference type="InterPro" id="IPR050118">
    <property type="entry name" value="Pur/Pyrimidine_PRTase"/>
</dbReference>
<dbReference type="RefSeq" id="WP_377934171.1">
    <property type="nucleotide sequence ID" value="NZ_JBHUMF010000015.1"/>
</dbReference>
<dbReference type="InterPro" id="IPR000836">
    <property type="entry name" value="PRTase_dom"/>
</dbReference>
<dbReference type="PANTHER" id="PTHR43864:SF1">
    <property type="entry name" value="XANTHINE PHOSPHORIBOSYLTRANSFERASE"/>
    <property type="match status" value="1"/>
</dbReference>
<feature type="binding site" evidence="5">
    <location>
        <position position="27"/>
    </location>
    <ligand>
        <name>xanthine</name>
        <dbReference type="ChEBI" id="CHEBI:17712"/>
    </ligand>
</feature>